<comment type="caution">
    <text evidence="11">The sequence shown here is derived from an EMBL/GenBank/DDBJ whole genome shotgun (WGS) entry which is preliminary data.</text>
</comment>
<evidence type="ECO:0000256" key="6">
    <source>
        <dbReference type="ARBA" id="ARBA00023136"/>
    </source>
</evidence>
<protein>
    <submittedName>
        <fullName evidence="11">ABC transport system permease protein</fullName>
    </submittedName>
</protein>
<organism evidence="11 12">
    <name type="scientific">Arthrobacter stackebrandtii</name>
    <dbReference type="NCBI Taxonomy" id="272161"/>
    <lineage>
        <taxon>Bacteria</taxon>
        <taxon>Bacillati</taxon>
        <taxon>Actinomycetota</taxon>
        <taxon>Actinomycetes</taxon>
        <taxon>Micrococcales</taxon>
        <taxon>Micrococcaceae</taxon>
        <taxon>Arthrobacter</taxon>
    </lineage>
</organism>
<comment type="subcellular location">
    <subcellularLocation>
        <location evidence="1">Cell membrane</location>
        <topology evidence="1">Multi-pass membrane protein</topology>
    </subcellularLocation>
</comment>
<evidence type="ECO:0000256" key="4">
    <source>
        <dbReference type="ARBA" id="ARBA00022692"/>
    </source>
</evidence>
<dbReference type="EMBL" id="JAGIOI010000001">
    <property type="protein sequence ID" value="MBP2412721.1"/>
    <property type="molecule type" value="Genomic_DNA"/>
</dbReference>
<evidence type="ECO:0000256" key="3">
    <source>
        <dbReference type="ARBA" id="ARBA00022475"/>
    </source>
</evidence>
<dbReference type="InterPro" id="IPR003838">
    <property type="entry name" value="ABC3_permease_C"/>
</dbReference>
<reference evidence="11 12" key="1">
    <citation type="submission" date="2021-03" db="EMBL/GenBank/DDBJ databases">
        <title>Sequencing the genomes of 1000 actinobacteria strains.</title>
        <authorList>
            <person name="Klenk H.-P."/>
        </authorList>
    </citation>
    <scope>NUCLEOTIDE SEQUENCE [LARGE SCALE GENOMIC DNA]</scope>
    <source>
        <strain evidence="11 12">DSM 16005</strain>
    </source>
</reference>
<feature type="transmembrane region" description="Helical" evidence="8">
    <location>
        <begin position="279"/>
        <end position="298"/>
    </location>
</feature>
<evidence type="ECO:0000259" key="9">
    <source>
        <dbReference type="Pfam" id="PF02687"/>
    </source>
</evidence>
<feature type="transmembrane region" description="Helical" evidence="8">
    <location>
        <begin position="360"/>
        <end position="379"/>
    </location>
</feature>
<dbReference type="Pfam" id="PF12704">
    <property type="entry name" value="MacB_PCD"/>
    <property type="match status" value="1"/>
</dbReference>
<feature type="domain" description="MacB-like periplasmic core" evidence="10">
    <location>
        <begin position="40"/>
        <end position="244"/>
    </location>
</feature>
<accession>A0ABS4YV91</accession>
<keyword evidence="12" id="KW-1185">Reference proteome</keyword>
<dbReference type="InterPro" id="IPR025857">
    <property type="entry name" value="MacB_PCD"/>
</dbReference>
<feature type="transmembrane region" description="Helical" evidence="8">
    <location>
        <begin position="33"/>
        <end position="53"/>
    </location>
</feature>
<dbReference type="InterPro" id="IPR051125">
    <property type="entry name" value="ABC-4/HrtB_transporter"/>
</dbReference>
<dbReference type="Proteomes" id="UP000711614">
    <property type="component" value="Unassembled WGS sequence"/>
</dbReference>
<dbReference type="PANTHER" id="PTHR43738">
    <property type="entry name" value="ABC TRANSPORTER, MEMBRANE PROTEIN"/>
    <property type="match status" value="1"/>
</dbReference>
<evidence type="ECO:0000259" key="10">
    <source>
        <dbReference type="Pfam" id="PF12704"/>
    </source>
</evidence>
<evidence type="ECO:0000256" key="5">
    <source>
        <dbReference type="ARBA" id="ARBA00022989"/>
    </source>
</evidence>
<feature type="domain" description="ABC3 transporter permease C-terminal" evidence="9">
    <location>
        <begin position="279"/>
        <end position="385"/>
    </location>
</feature>
<name>A0ABS4YV91_9MICC</name>
<feature type="transmembrane region" description="Helical" evidence="8">
    <location>
        <begin position="325"/>
        <end position="348"/>
    </location>
</feature>
<evidence type="ECO:0000313" key="11">
    <source>
        <dbReference type="EMBL" id="MBP2412721.1"/>
    </source>
</evidence>
<keyword evidence="5 8" id="KW-1133">Transmembrane helix</keyword>
<comment type="similarity">
    <text evidence="7">Belongs to the ABC-4 integral membrane protein family.</text>
</comment>
<proteinExistence type="inferred from homology"/>
<evidence type="ECO:0000256" key="1">
    <source>
        <dbReference type="ARBA" id="ARBA00004651"/>
    </source>
</evidence>
<evidence type="ECO:0000256" key="7">
    <source>
        <dbReference type="ARBA" id="ARBA00038076"/>
    </source>
</evidence>
<evidence type="ECO:0000313" key="12">
    <source>
        <dbReference type="Proteomes" id="UP000711614"/>
    </source>
</evidence>
<sequence>MQIIPDKSSWSGTRKELYMFLAIRDIRFAKGRFALMGAVVALISLLLVLLSGLTAGLGNQSTSAVADLGEASGTPVSQMVFGAPAKNDPKISFTESQVTEKQANSWAGTPGVSSVVPLGVSQSRFQGAGDSQGIANVAVFGVGTPADGGTAAEAGIAPSDISDSTVVIGESVAKELNLKTGDAVTIAGTELAVGGIVVDEWYSHSSVVWTTLPTWTKIAHLSDPDQLATVLAVTYDKGATVDTDAANAAAGTISTTRSGSFAGLGGYKSENGSLMMMQAFLYGISALVIVAFLTVWTVQRTRDIAVLKAMGASGSYLLRDALTQAALVLLAGAGLGGLVGIAGGIFAAKAAPFLLTPATTLLPMVGIVALGLAGAALAVRKVTRVDAMIALGGN</sequence>
<dbReference type="PANTHER" id="PTHR43738:SF1">
    <property type="entry name" value="HEMIN TRANSPORT SYSTEM PERMEASE PROTEIN HRTB-RELATED"/>
    <property type="match status" value="1"/>
</dbReference>
<evidence type="ECO:0000256" key="8">
    <source>
        <dbReference type="SAM" id="Phobius"/>
    </source>
</evidence>
<keyword evidence="3" id="KW-1003">Cell membrane</keyword>
<evidence type="ECO:0000256" key="2">
    <source>
        <dbReference type="ARBA" id="ARBA00022448"/>
    </source>
</evidence>
<keyword evidence="2" id="KW-0813">Transport</keyword>
<dbReference type="Pfam" id="PF02687">
    <property type="entry name" value="FtsX"/>
    <property type="match status" value="1"/>
</dbReference>
<gene>
    <name evidence="11" type="ORF">JOF48_001520</name>
</gene>
<keyword evidence="6 8" id="KW-0472">Membrane</keyword>
<keyword evidence="4 8" id="KW-0812">Transmembrane</keyword>